<name>A0A1I6S8H6_9CAUL</name>
<dbReference type="AlphaFoldDB" id="A0A1I6S8H6"/>
<dbReference type="Gene3D" id="2.40.160.50">
    <property type="entry name" value="membrane protein fhac: a member of the omp85/tpsb transporter family"/>
    <property type="match status" value="1"/>
</dbReference>
<comment type="subcellular location">
    <subcellularLocation>
        <location evidence="8">Cell outer membrane</location>
    </subcellularLocation>
    <subcellularLocation>
        <location evidence="1">Membrane</location>
    </subcellularLocation>
</comment>
<protein>
    <recommendedName>
        <fullName evidence="8 9">Outer membrane protein assembly factor BamA</fullName>
    </recommendedName>
</protein>
<dbReference type="InterPro" id="IPR000184">
    <property type="entry name" value="Bac_surfAg_D15"/>
</dbReference>
<evidence type="ECO:0000256" key="7">
    <source>
        <dbReference type="ARBA" id="ARBA00023237"/>
    </source>
</evidence>
<evidence type="ECO:0000256" key="9">
    <source>
        <dbReference type="NCBIfam" id="TIGR03303"/>
    </source>
</evidence>
<dbReference type="InterPro" id="IPR023707">
    <property type="entry name" value="OM_assembly_BamA"/>
</dbReference>
<evidence type="ECO:0000256" key="5">
    <source>
        <dbReference type="ARBA" id="ARBA00022737"/>
    </source>
</evidence>
<comment type="subunit">
    <text evidence="8">Part of the Bam complex.</text>
</comment>
<comment type="similarity">
    <text evidence="8">Belongs to the BamA family.</text>
</comment>
<feature type="domain" description="POTRA" evidence="11">
    <location>
        <begin position="145"/>
        <end position="222"/>
    </location>
</feature>
<keyword evidence="13" id="KW-1185">Reference proteome</keyword>
<evidence type="ECO:0000256" key="10">
    <source>
        <dbReference type="SAM" id="MobiDB-lite"/>
    </source>
</evidence>
<keyword evidence="7 8" id="KW-0998">Cell outer membrane</keyword>
<dbReference type="Gene3D" id="3.10.20.310">
    <property type="entry name" value="membrane protein fhac"/>
    <property type="match status" value="5"/>
</dbReference>
<evidence type="ECO:0000256" key="8">
    <source>
        <dbReference type="HAMAP-Rule" id="MF_01430"/>
    </source>
</evidence>
<dbReference type="Pfam" id="PF07244">
    <property type="entry name" value="POTRA"/>
    <property type="match status" value="4"/>
</dbReference>
<feature type="signal peptide" evidence="8">
    <location>
        <begin position="1"/>
        <end position="45"/>
    </location>
</feature>
<feature type="region of interest" description="Disordered" evidence="10">
    <location>
        <begin position="46"/>
        <end position="70"/>
    </location>
</feature>
<dbReference type="GO" id="GO:0043165">
    <property type="term" value="P:Gram-negative-bacterium-type cell outer membrane assembly"/>
    <property type="evidence" value="ECO:0007669"/>
    <property type="project" value="UniProtKB-UniRule"/>
</dbReference>
<feature type="domain" description="POTRA" evidence="11">
    <location>
        <begin position="76"/>
        <end position="144"/>
    </location>
</feature>
<dbReference type="NCBIfam" id="TIGR03303">
    <property type="entry name" value="OM_YaeT"/>
    <property type="match status" value="1"/>
</dbReference>
<feature type="domain" description="POTRA" evidence="11">
    <location>
        <begin position="398"/>
        <end position="471"/>
    </location>
</feature>
<accession>A0A1I6S8H6</accession>
<feature type="domain" description="POTRA" evidence="11">
    <location>
        <begin position="225"/>
        <end position="313"/>
    </location>
</feature>
<dbReference type="PANTHER" id="PTHR12815">
    <property type="entry name" value="SORTING AND ASSEMBLY MACHINERY SAMM50 PROTEIN FAMILY MEMBER"/>
    <property type="match status" value="1"/>
</dbReference>
<evidence type="ECO:0000256" key="6">
    <source>
        <dbReference type="ARBA" id="ARBA00023136"/>
    </source>
</evidence>
<dbReference type="HAMAP" id="MF_01430">
    <property type="entry name" value="OM_assembly_BamA"/>
    <property type="match status" value="1"/>
</dbReference>
<evidence type="ECO:0000256" key="2">
    <source>
        <dbReference type="ARBA" id="ARBA00022452"/>
    </source>
</evidence>
<dbReference type="GO" id="GO:0009279">
    <property type="term" value="C:cell outer membrane"/>
    <property type="evidence" value="ECO:0007669"/>
    <property type="project" value="UniProtKB-SubCell"/>
</dbReference>
<dbReference type="InterPro" id="IPR034746">
    <property type="entry name" value="POTRA"/>
</dbReference>
<dbReference type="PROSITE" id="PS51779">
    <property type="entry name" value="POTRA"/>
    <property type="match status" value="5"/>
</dbReference>
<keyword evidence="2 8" id="KW-1134">Transmembrane beta strand</keyword>
<feature type="chain" id="PRO_5011800994" description="Outer membrane protein assembly factor BamA" evidence="8">
    <location>
        <begin position="46"/>
        <end position="821"/>
    </location>
</feature>
<dbReference type="PANTHER" id="PTHR12815:SF23">
    <property type="entry name" value="OUTER MEMBRANE PROTEIN ASSEMBLY FACTOR BAMA"/>
    <property type="match status" value="1"/>
</dbReference>
<organism evidence="12 13">
    <name type="scientific">Brevundimonas viscosa</name>
    <dbReference type="NCBI Taxonomy" id="871741"/>
    <lineage>
        <taxon>Bacteria</taxon>
        <taxon>Pseudomonadati</taxon>
        <taxon>Pseudomonadota</taxon>
        <taxon>Alphaproteobacteria</taxon>
        <taxon>Caulobacterales</taxon>
        <taxon>Caulobacteraceae</taxon>
        <taxon>Brevundimonas</taxon>
    </lineage>
</organism>
<evidence type="ECO:0000256" key="1">
    <source>
        <dbReference type="ARBA" id="ARBA00004370"/>
    </source>
</evidence>
<dbReference type="InterPro" id="IPR039910">
    <property type="entry name" value="D15-like"/>
</dbReference>
<feature type="domain" description="POTRA" evidence="11">
    <location>
        <begin position="316"/>
        <end position="395"/>
    </location>
</feature>
<dbReference type="InterPro" id="IPR010827">
    <property type="entry name" value="BamA/TamA_POTRA"/>
</dbReference>
<keyword evidence="5 8" id="KW-0677">Repeat</keyword>
<dbReference type="GO" id="GO:0051205">
    <property type="term" value="P:protein insertion into membrane"/>
    <property type="evidence" value="ECO:0007669"/>
    <property type="project" value="UniProtKB-UniRule"/>
</dbReference>
<gene>
    <name evidence="8" type="primary">bamA</name>
    <name evidence="12" type="ORF">SAMN05192570_2277</name>
</gene>
<reference evidence="13" key="1">
    <citation type="submission" date="2016-10" db="EMBL/GenBank/DDBJ databases">
        <authorList>
            <person name="Varghese N."/>
            <person name="Submissions S."/>
        </authorList>
    </citation>
    <scope>NUCLEOTIDE SEQUENCE [LARGE SCALE GENOMIC DNA]</scope>
    <source>
        <strain evidence="13">CGMCC 1.10683</strain>
    </source>
</reference>
<evidence type="ECO:0000256" key="3">
    <source>
        <dbReference type="ARBA" id="ARBA00022692"/>
    </source>
</evidence>
<dbReference type="Proteomes" id="UP000198788">
    <property type="component" value="Unassembled WGS sequence"/>
</dbReference>
<sequence length="821" mass="91244" precursor="true">MSRRQPPMVSRMIRKDASALRFARAASPSLLALIVAAGLAGPALAQTPPEAPPAPAIQVQPEPAQAAPAPAQSERVLVNRILVRGNQRIDQTTVLSYLPIQPGDTVDPAVLDVAVRTLTRTQLFADVQLGVQPNGDLVVEIVENPIINQVVFEGNGAISDDKLTEEVTLRPRGIYTRARVQEDVGKIVELYRLSGRISATVTPKIVQLDQNRVDVIFEIDEGPETGVRAITFLGNQAFSDNDLREVMVTKQSQWWRLFTSNDNYDPNRLDYDREQLRKFYTNRGYYDFRVVSAISELAPDDSAFAITLTLDEGDRYNFGNVDVVTENDRLNPDFLRLLLPIREGDLYESDKIEQAVDALTFAAGSAGYAFVEIDPEYRANPETDTVDVTFRVREGQRVYVDRINVVGNTRTLDNVIRREMMLSEGDAFNRTLLERSRNNLRALGFFKDVTVEEARGSAPDRSVVNVRVEEQPTGELSVGAGFSSVDSFVVNLGITERNFRGRGQNVVARLEWGSLRQQIDFRFTEPKFLGRDLRAGFDLFHSRYDLSEYSSYDYRSTGGMVRLSYPLNGYTLFSTRYSLKSDEIIVPSNYCGTSGFGSTALCDQVGSFLNSSAGYTLYVDRRNDPIRPTRGWTGSLRQDFAGIGGDVNYVRTEADVSAYWGISPEWIVSASASTGYVTGWGGDPIRINDRFFKGGNSFRGFETAGMGPRDLRTTDALGGNFYAIGTLELTVPNGLPEEYGIRTSLFADVGTLGLLDDRYTVNAQGLPDSNIVDELSLRASAGVSIHWRSPMGPIRFDLSHVLGQEEYDKTETFRFSTSTQF</sequence>
<keyword evidence="4 8" id="KW-0732">Signal</keyword>
<dbReference type="PIRSF" id="PIRSF006076">
    <property type="entry name" value="OM_assembly_OMP85"/>
    <property type="match status" value="1"/>
</dbReference>
<feature type="compositionally biased region" description="Low complexity" evidence="10">
    <location>
        <begin position="56"/>
        <end position="70"/>
    </location>
</feature>
<evidence type="ECO:0000313" key="13">
    <source>
        <dbReference type="Proteomes" id="UP000198788"/>
    </source>
</evidence>
<keyword evidence="3 8" id="KW-0812">Transmembrane</keyword>
<dbReference type="STRING" id="871741.SAMN05192570_2277"/>
<evidence type="ECO:0000259" key="11">
    <source>
        <dbReference type="PROSITE" id="PS51779"/>
    </source>
</evidence>
<keyword evidence="6 8" id="KW-0472">Membrane</keyword>
<comment type="function">
    <text evidence="8">Part of the outer membrane protein assembly complex, which is involved in assembly and insertion of beta-barrel proteins into the outer membrane.</text>
</comment>
<dbReference type="Pfam" id="PF01103">
    <property type="entry name" value="Omp85"/>
    <property type="match status" value="1"/>
</dbReference>
<dbReference type="EMBL" id="FOZV01000004">
    <property type="protein sequence ID" value="SFS73265.1"/>
    <property type="molecule type" value="Genomic_DNA"/>
</dbReference>
<evidence type="ECO:0000313" key="12">
    <source>
        <dbReference type="EMBL" id="SFS73265.1"/>
    </source>
</evidence>
<evidence type="ECO:0000256" key="4">
    <source>
        <dbReference type="ARBA" id="ARBA00022729"/>
    </source>
</evidence>
<proteinExistence type="inferred from homology"/>